<dbReference type="Proteomes" id="UP000015531">
    <property type="component" value="Unassembled WGS sequence"/>
</dbReference>
<reference evidence="1 2" key="1">
    <citation type="journal article" date="2013" name="Genome Announc.">
        <title>Draft Genome Sequence of Sphingobium lactosutens Strain DS20T, Isolated from a Hexachlorocyclohexane Dumpsite.</title>
        <authorList>
            <person name="Kumar R."/>
            <person name="Dwivedi V."/>
            <person name="Negi V."/>
            <person name="Khurana J.P."/>
            <person name="Lal R."/>
        </authorList>
    </citation>
    <scope>NUCLEOTIDE SEQUENCE [LARGE SCALE GENOMIC DNA]</scope>
    <source>
        <strain evidence="1 2">DS20</strain>
    </source>
</reference>
<keyword evidence="2" id="KW-1185">Reference proteome</keyword>
<organism evidence="1 2">
    <name type="scientific">Sphingobium lactosutens DS20</name>
    <dbReference type="NCBI Taxonomy" id="1331060"/>
    <lineage>
        <taxon>Bacteria</taxon>
        <taxon>Pseudomonadati</taxon>
        <taxon>Pseudomonadota</taxon>
        <taxon>Alphaproteobacteria</taxon>
        <taxon>Sphingomonadales</taxon>
        <taxon>Sphingomonadaceae</taxon>
        <taxon>Sphingobium</taxon>
    </lineage>
</organism>
<gene>
    <name evidence="1" type="ORF">RLDS_02230</name>
</gene>
<evidence type="ECO:0000313" key="2">
    <source>
        <dbReference type="Proteomes" id="UP000015531"/>
    </source>
</evidence>
<proteinExistence type="predicted"/>
<dbReference type="eggNOG" id="ENOG50315ME">
    <property type="taxonomic scope" value="Bacteria"/>
</dbReference>
<name>T0HZI1_9SPHN</name>
<comment type="caution">
    <text evidence="1">The sequence shown here is derived from an EMBL/GenBank/DDBJ whole genome shotgun (WGS) entry which is preliminary data.</text>
</comment>
<accession>T0HZI1</accession>
<evidence type="ECO:0000313" key="1">
    <source>
        <dbReference type="EMBL" id="EQB18502.1"/>
    </source>
</evidence>
<sequence>MQHAGGSVLGSHLPHSDPMVLHHLTVHPYFAVSHALHLGRVGPSRRRLRLERLFKVGHARRHPIGENWPGADGKDAKGCERSDNRCFLAQI</sequence>
<dbReference type="AlphaFoldDB" id="T0HZI1"/>
<dbReference type="EMBL" id="ATDP01000048">
    <property type="protein sequence ID" value="EQB18502.1"/>
    <property type="molecule type" value="Genomic_DNA"/>
</dbReference>
<protein>
    <submittedName>
        <fullName evidence="1">Uncharacterized protein</fullName>
    </submittedName>
</protein>